<feature type="region of interest" description="Disordered" evidence="7">
    <location>
        <begin position="391"/>
        <end position="639"/>
    </location>
</feature>
<keyword evidence="2" id="KW-0808">Transferase</keyword>
<reference evidence="11" key="1">
    <citation type="submission" date="2016-04" db="UniProtKB">
        <authorList>
            <consortium name="WormBaseParasite"/>
        </authorList>
    </citation>
    <scope>IDENTIFICATION</scope>
</reference>
<evidence type="ECO:0000256" key="4">
    <source>
        <dbReference type="ARBA" id="ARBA00022777"/>
    </source>
</evidence>
<name>A0A158R6Y2_TAEAS</name>
<reference evidence="9 10" key="2">
    <citation type="submission" date="2018-11" db="EMBL/GenBank/DDBJ databases">
        <authorList>
            <consortium name="Pathogen Informatics"/>
        </authorList>
    </citation>
    <scope>NUCLEOTIDE SEQUENCE [LARGE SCALE GENOMIC DNA]</scope>
</reference>
<dbReference type="FunFam" id="1.10.510.10:FF:000594">
    <property type="entry name" value="Myosin light chain kinase isoform-III"/>
    <property type="match status" value="1"/>
</dbReference>
<dbReference type="PROSITE" id="PS00107">
    <property type="entry name" value="PROTEIN_KINASE_ATP"/>
    <property type="match status" value="1"/>
</dbReference>
<keyword evidence="10" id="KW-1185">Reference proteome</keyword>
<dbReference type="PANTHER" id="PTHR24342">
    <property type="entry name" value="SERINE/THREONINE-PROTEIN KINASE 17"/>
    <property type="match status" value="1"/>
</dbReference>
<feature type="region of interest" description="Disordered" evidence="7">
    <location>
        <begin position="659"/>
        <end position="683"/>
    </location>
</feature>
<evidence type="ECO:0000256" key="5">
    <source>
        <dbReference type="ARBA" id="ARBA00022840"/>
    </source>
</evidence>
<dbReference type="InterPro" id="IPR017441">
    <property type="entry name" value="Protein_kinase_ATP_BS"/>
</dbReference>
<dbReference type="EMBL" id="UYRS01000217">
    <property type="protein sequence ID" value="VDK22440.1"/>
    <property type="molecule type" value="Genomic_DNA"/>
</dbReference>
<evidence type="ECO:0000256" key="3">
    <source>
        <dbReference type="ARBA" id="ARBA00022741"/>
    </source>
</evidence>
<protein>
    <submittedName>
        <fullName evidence="11">Protein kinase domain-containing protein</fullName>
    </submittedName>
</protein>
<dbReference type="GO" id="GO:0043065">
    <property type="term" value="P:positive regulation of apoptotic process"/>
    <property type="evidence" value="ECO:0007669"/>
    <property type="project" value="TreeGrafter"/>
</dbReference>
<dbReference type="SUPFAM" id="SSF56112">
    <property type="entry name" value="Protein kinase-like (PK-like)"/>
    <property type="match status" value="1"/>
</dbReference>
<evidence type="ECO:0000313" key="11">
    <source>
        <dbReference type="WBParaSite" id="TASK_0000109101-mRNA-1"/>
    </source>
</evidence>
<evidence type="ECO:0000256" key="2">
    <source>
        <dbReference type="ARBA" id="ARBA00022679"/>
    </source>
</evidence>
<dbReference type="STRING" id="60517.A0A158R6Y2"/>
<dbReference type="AlphaFoldDB" id="A0A158R6Y2"/>
<dbReference type="GO" id="GO:0005634">
    <property type="term" value="C:nucleus"/>
    <property type="evidence" value="ECO:0007669"/>
    <property type="project" value="TreeGrafter"/>
</dbReference>
<feature type="domain" description="Protein kinase" evidence="8">
    <location>
        <begin position="61"/>
        <end position="315"/>
    </location>
</feature>
<feature type="compositionally biased region" description="Polar residues" evidence="7">
    <location>
        <begin position="612"/>
        <end position="628"/>
    </location>
</feature>
<dbReference type="PROSITE" id="PS50011">
    <property type="entry name" value="PROTEIN_KINASE_DOM"/>
    <property type="match status" value="1"/>
</dbReference>
<feature type="compositionally biased region" description="Basic residues" evidence="7">
    <location>
        <begin position="674"/>
        <end position="683"/>
    </location>
</feature>
<dbReference type="Gene3D" id="3.30.200.20">
    <property type="entry name" value="Phosphorylase Kinase, domain 1"/>
    <property type="match status" value="1"/>
</dbReference>
<feature type="binding site" evidence="6">
    <location>
        <position position="90"/>
    </location>
    <ligand>
        <name>ATP</name>
        <dbReference type="ChEBI" id="CHEBI:30616"/>
    </ligand>
</feature>
<dbReference type="PANTHER" id="PTHR24342:SF20">
    <property type="entry name" value="MYOSIN LIGHT CHAIN KINASE, SMOOTH MUSCLE"/>
    <property type="match status" value="1"/>
</dbReference>
<dbReference type="OrthoDB" id="10260894at2759"/>
<keyword evidence="1" id="KW-0723">Serine/threonine-protein kinase</keyword>
<evidence type="ECO:0000313" key="10">
    <source>
        <dbReference type="Proteomes" id="UP000282613"/>
    </source>
</evidence>
<dbReference type="InterPro" id="IPR000719">
    <property type="entry name" value="Prot_kinase_dom"/>
</dbReference>
<evidence type="ECO:0000313" key="9">
    <source>
        <dbReference type="EMBL" id="VDK22440.1"/>
    </source>
</evidence>
<dbReference type="PROSITE" id="PS00108">
    <property type="entry name" value="PROTEIN_KINASE_ST"/>
    <property type="match status" value="1"/>
</dbReference>
<gene>
    <name evidence="9" type="ORF">TASK_LOCUS1092</name>
</gene>
<dbReference type="WBParaSite" id="TASK_0000109101-mRNA-1">
    <property type="protein sequence ID" value="TASK_0000109101-mRNA-1"/>
    <property type="gene ID" value="TASK_0000109101"/>
</dbReference>
<keyword evidence="3 6" id="KW-0547">Nucleotide-binding</keyword>
<organism evidence="11">
    <name type="scientific">Taenia asiatica</name>
    <name type="common">Asian tapeworm</name>
    <dbReference type="NCBI Taxonomy" id="60517"/>
    <lineage>
        <taxon>Eukaryota</taxon>
        <taxon>Metazoa</taxon>
        <taxon>Spiralia</taxon>
        <taxon>Lophotrochozoa</taxon>
        <taxon>Platyhelminthes</taxon>
        <taxon>Cestoda</taxon>
        <taxon>Eucestoda</taxon>
        <taxon>Cyclophyllidea</taxon>
        <taxon>Taeniidae</taxon>
        <taxon>Taenia</taxon>
    </lineage>
</organism>
<feature type="compositionally biased region" description="Polar residues" evidence="7">
    <location>
        <begin position="419"/>
        <end position="447"/>
    </location>
</feature>
<feature type="compositionally biased region" description="Polar residues" evidence="7">
    <location>
        <begin position="494"/>
        <end position="503"/>
    </location>
</feature>
<proteinExistence type="predicted"/>
<dbReference type="Pfam" id="PF00069">
    <property type="entry name" value="Pkinase"/>
    <property type="match status" value="1"/>
</dbReference>
<keyword evidence="5 6" id="KW-0067">ATP-binding</keyword>
<keyword evidence="4" id="KW-0418">Kinase</keyword>
<evidence type="ECO:0000259" key="8">
    <source>
        <dbReference type="PROSITE" id="PS50011"/>
    </source>
</evidence>
<dbReference type="GO" id="GO:0005524">
    <property type="term" value="F:ATP binding"/>
    <property type="evidence" value="ECO:0007669"/>
    <property type="project" value="UniProtKB-UniRule"/>
</dbReference>
<dbReference type="Gene3D" id="1.10.510.10">
    <property type="entry name" value="Transferase(Phosphotransferase) domain 1"/>
    <property type="match status" value="1"/>
</dbReference>
<feature type="compositionally biased region" description="Polar residues" evidence="7">
    <location>
        <begin position="547"/>
        <end position="601"/>
    </location>
</feature>
<dbReference type="GO" id="GO:0035556">
    <property type="term" value="P:intracellular signal transduction"/>
    <property type="evidence" value="ECO:0007669"/>
    <property type="project" value="TreeGrafter"/>
</dbReference>
<feature type="compositionally biased region" description="Polar residues" evidence="7">
    <location>
        <begin position="661"/>
        <end position="673"/>
    </location>
</feature>
<evidence type="ECO:0000256" key="7">
    <source>
        <dbReference type="SAM" id="MobiDB-lite"/>
    </source>
</evidence>
<dbReference type="GO" id="GO:0004674">
    <property type="term" value="F:protein serine/threonine kinase activity"/>
    <property type="evidence" value="ECO:0007669"/>
    <property type="project" value="UniProtKB-KW"/>
</dbReference>
<sequence length="683" mass="75986">MDCPDLLKANNYGRILCVSIFNVPIFFTLPNCTDEDDGDTKAFLLNRNVTIKEGVSAEKEYRICEFLGSGKFGDVNRCEEKSTGYELAAKVVPYSCLDEKENVMNEVGIMCRLRHPRLIQLYDVFIQRDRITLIMELITGGELFERVIDDNFDLDEAICEKFMRQILQGVEYIHSQHVIHLDLKPENILCLSRTGFKIKIIDFGLAREVTNGDVRVMFGTPEFVAPEVISFDPVTYATDMWSVGVVCYVLLSGLSPFMGDNESETLSNIMRCNYTFDYSEFNDISAYAKDFIKRLLNKDPRKRNTATQCLAHPWLKERPRLKRAATVNKKRLRHFVYRRKWQKAVNAIIALQRMGVVLTHTPNKESDYRKLLQAKSSKTAAFYRKTSIRDTPPVIIPEGDVKPKQSISKPSEIVKQTVEPRTSISSVDVPKTTPNKQPPQITVTNPSKPELKRPDQSLSNSPVNKPSTPTPPKSEPISPSGQLQSKLTTAPPKTLTNSVSLSPTKKETQPPTHTDPKQAPPKPLTLQSTTKTEAEVKQPPFGAANKTPKNSTTLRASAINATASVTKDSSTLPSGNQKFSSKNPTATSVPSKSDTQMKSPSPSAPTRPFTAPSKNRTDTTAETTSSRATLGGSIAQPSEPVLLKMVTLSKPRGNVADRISFFNNSSPNQQTKSAKSKKFSLYS</sequence>
<evidence type="ECO:0000256" key="6">
    <source>
        <dbReference type="PROSITE-ProRule" id="PRU10141"/>
    </source>
</evidence>
<accession>A0A158R6Y2</accession>
<dbReference type="Proteomes" id="UP000282613">
    <property type="component" value="Unassembled WGS sequence"/>
</dbReference>
<dbReference type="InterPro" id="IPR011009">
    <property type="entry name" value="Kinase-like_dom_sf"/>
</dbReference>
<dbReference type="SMART" id="SM00220">
    <property type="entry name" value="S_TKc"/>
    <property type="match status" value="1"/>
</dbReference>
<evidence type="ECO:0000256" key="1">
    <source>
        <dbReference type="ARBA" id="ARBA00022527"/>
    </source>
</evidence>
<dbReference type="InterPro" id="IPR008271">
    <property type="entry name" value="Ser/Thr_kinase_AS"/>
</dbReference>